<dbReference type="InterPro" id="IPR002293">
    <property type="entry name" value="AA/rel_permease1"/>
</dbReference>
<feature type="transmembrane region" description="Helical" evidence="5">
    <location>
        <begin position="12"/>
        <end position="34"/>
    </location>
</feature>
<evidence type="ECO:0000256" key="3">
    <source>
        <dbReference type="ARBA" id="ARBA00022989"/>
    </source>
</evidence>
<sequence length="472" mass="51674">MNKINNQEFKKSLGLLDATMLVAGSMIGSGIFIVSSDIARNTGSAGWLMIVWLISGFMTLAAALSYGELSAMFPRAGGQYIYLKEAYGPLVSFTFGWTFFAVIQTATIAAVGVAFSKFTAYLFPVLDEDVFLLTVGDYHISSAQVLAIAVILLLTFINTRGVQNGKTLQTTLTLIKILSLVLLVLFGFYAFDGAIWEQNWAVENRWNLHRLNADGSTDNYYFLGAMGAVSAALVGALFSSDSWHASSAVAGEIKNPQRNIGLSLALGTIIVTVIYLLTNLMYTGVLSMQEMASAPKDRVAMVAAQEIFGPVGISILAIMIMVSTFGCNNGLILAGARIYYSMAQDGLFFKKTASLNKNAVPGYALWLQGIIASLWCLTGRYGDLLDMITCVVVIFYVLCVVGIFILRVKRPDVPRPYKAFGYPIIPALYILTAVLFIVLLVIYKPQFTWPGIIITLMGIPLYYFVKRRNMQE</sequence>
<feature type="transmembrane region" description="Helical" evidence="5">
    <location>
        <begin position="307"/>
        <end position="340"/>
    </location>
</feature>
<evidence type="ECO:0000256" key="1">
    <source>
        <dbReference type="ARBA" id="ARBA00004141"/>
    </source>
</evidence>
<feature type="transmembrane region" description="Helical" evidence="5">
    <location>
        <begin position="171"/>
        <end position="191"/>
    </location>
</feature>
<evidence type="ECO:0000313" key="6">
    <source>
        <dbReference type="EMBL" id="TJZ62794.1"/>
    </source>
</evidence>
<comment type="subcellular location">
    <subcellularLocation>
        <location evidence="1">Membrane</location>
        <topology evidence="1">Multi-pass membrane protein</topology>
    </subcellularLocation>
</comment>
<feature type="transmembrane region" description="Helical" evidence="5">
    <location>
        <begin position="90"/>
        <end position="118"/>
    </location>
</feature>
<dbReference type="EMBL" id="SUME01000001">
    <property type="protein sequence ID" value="TJZ62794.1"/>
    <property type="molecule type" value="Genomic_DNA"/>
</dbReference>
<keyword evidence="3 5" id="KW-1133">Transmembrane helix</keyword>
<feature type="transmembrane region" description="Helical" evidence="5">
    <location>
        <begin position="384"/>
        <end position="408"/>
    </location>
</feature>
<dbReference type="GO" id="GO:0016020">
    <property type="term" value="C:membrane"/>
    <property type="evidence" value="ECO:0007669"/>
    <property type="project" value="UniProtKB-SubCell"/>
</dbReference>
<keyword evidence="7" id="KW-1185">Reference proteome</keyword>
<evidence type="ECO:0000313" key="7">
    <source>
        <dbReference type="Proteomes" id="UP000306808"/>
    </source>
</evidence>
<feature type="transmembrane region" description="Helical" evidence="5">
    <location>
        <begin position="420"/>
        <end position="441"/>
    </location>
</feature>
<feature type="transmembrane region" description="Helical" evidence="5">
    <location>
        <begin position="260"/>
        <end position="282"/>
    </location>
</feature>
<dbReference type="GO" id="GO:0015179">
    <property type="term" value="F:L-amino acid transmembrane transporter activity"/>
    <property type="evidence" value="ECO:0007669"/>
    <property type="project" value="TreeGrafter"/>
</dbReference>
<feature type="transmembrane region" description="Helical" evidence="5">
    <location>
        <begin position="360"/>
        <end position="378"/>
    </location>
</feature>
<accession>A0A4U0PIR8</accession>
<reference evidence="6 7" key="1">
    <citation type="submission" date="2019-04" db="EMBL/GenBank/DDBJ databases">
        <title>Sphingobacterium olei sp. nov., isolated from oil-contaminated soil.</title>
        <authorList>
            <person name="Liu B."/>
        </authorList>
    </citation>
    <scope>NUCLEOTIDE SEQUENCE [LARGE SCALE GENOMIC DNA]</scope>
    <source>
        <strain evidence="6 7">HAL-9</strain>
    </source>
</reference>
<feature type="transmembrane region" description="Helical" evidence="5">
    <location>
        <begin position="447"/>
        <end position="465"/>
    </location>
</feature>
<dbReference type="RefSeq" id="WP_136899011.1">
    <property type="nucleotide sequence ID" value="NZ_SUME01000001.1"/>
</dbReference>
<dbReference type="OrthoDB" id="9806937at2"/>
<protein>
    <submittedName>
        <fullName evidence="6">Amino acid permease</fullName>
    </submittedName>
</protein>
<keyword evidence="4 5" id="KW-0472">Membrane</keyword>
<name>A0A4U0PIR8_9SPHI</name>
<feature type="transmembrane region" description="Helical" evidence="5">
    <location>
        <begin position="46"/>
        <end position="69"/>
    </location>
</feature>
<dbReference type="PIRSF" id="PIRSF006060">
    <property type="entry name" value="AA_transporter"/>
    <property type="match status" value="1"/>
</dbReference>
<dbReference type="InterPro" id="IPR050598">
    <property type="entry name" value="AminoAcid_Transporter"/>
</dbReference>
<evidence type="ECO:0000256" key="5">
    <source>
        <dbReference type="SAM" id="Phobius"/>
    </source>
</evidence>
<proteinExistence type="predicted"/>
<dbReference type="PANTHER" id="PTHR11785:SF512">
    <property type="entry name" value="SOBREMESA, ISOFORM B"/>
    <property type="match status" value="1"/>
</dbReference>
<organism evidence="6 7">
    <name type="scientific">Sphingobacterium olei</name>
    <dbReference type="NCBI Taxonomy" id="2571155"/>
    <lineage>
        <taxon>Bacteria</taxon>
        <taxon>Pseudomonadati</taxon>
        <taxon>Bacteroidota</taxon>
        <taxon>Sphingobacteriia</taxon>
        <taxon>Sphingobacteriales</taxon>
        <taxon>Sphingobacteriaceae</taxon>
        <taxon>Sphingobacterium</taxon>
    </lineage>
</organism>
<gene>
    <name evidence="6" type="ORF">FAZ15_00340</name>
</gene>
<dbReference type="Pfam" id="PF13520">
    <property type="entry name" value="AA_permease_2"/>
    <property type="match status" value="1"/>
</dbReference>
<keyword evidence="2 5" id="KW-0812">Transmembrane</keyword>
<dbReference type="Gene3D" id="1.20.1740.10">
    <property type="entry name" value="Amino acid/polyamine transporter I"/>
    <property type="match status" value="1"/>
</dbReference>
<dbReference type="Proteomes" id="UP000306808">
    <property type="component" value="Unassembled WGS sequence"/>
</dbReference>
<comment type="caution">
    <text evidence="6">The sequence shown here is derived from an EMBL/GenBank/DDBJ whole genome shotgun (WGS) entry which is preliminary data.</text>
</comment>
<feature type="transmembrane region" description="Helical" evidence="5">
    <location>
        <begin position="138"/>
        <end position="159"/>
    </location>
</feature>
<evidence type="ECO:0000256" key="4">
    <source>
        <dbReference type="ARBA" id="ARBA00023136"/>
    </source>
</evidence>
<dbReference type="PANTHER" id="PTHR11785">
    <property type="entry name" value="AMINO ACID TRANSPORTER"/>
    <property type="match status" value="1"/>
</dbReference>
<feature type="transmembrane region" description="Helical" evidence="5">
    <location>
        <begin position="220"/>
        <end position="239"/>
    </location>
</feature>
<evidence type="ECO:0000256" key="2">
    <source>
        <dbReference type="ARBA" id="ARBA00022692"/>
    </source>
</evidence>
<dbReference type="AlphaFoldDB" id="A0A4U0PIR8"/>